<evidence type="ECO:0000313" key="1">
    <source>
        <dbReference type="EMBL" id="KJF17607.1"/>
    </source>
</evidence>
<evidence type="ECO:0000313" key="2">
    <source>
        <dbReference type="Proteomes" id="UP000032360"/>
    </source>
</evidence>
<reference evidence="1 2" key="1">
    <citation type="submission" date="2015-01" db="EMBL/GenBank/DDBJ databases">
        <title>Draft genome of the acidophilic iron oxidizer Acidithrix ferrooxidans strain Py-F3.</title>
        <authorList>
            <person name="Poehlein A."/>
            <person name="Eisen S."/>
            <person name="Schloemann M."/>
            <person name="Johnson B.D."/>
            <person name="Daniel R."/>
            <person name="Muehling M."/>
        </authorList>
    </citation>
    <scope>NUCLEOTIDE SEQUENCE [LARGE SCALE GENOMIC DNA]</scope>
    <source>
        <strain evidence="1 2">Py-F3</strain>
    </source>
</reference>
<name>A0A0D8HIK4_9ACTN</name>
<organism evidence="1 2">
    <name type="scientific">Acidithrix ferrooxidans</name>
    <dbReference type="NCBI Taxonomy" id="1280514"/>
    <lineage>
        <taxon>Bacteria</taxon>
        <taxon>Bacillati</taxon>
        <taxon>Actinomycetota</taxon>
        <taxon>Acidimicrobiia</taxon>
        <taxon>Acidimicrobiales</taxon>
        <taxon>Acidimicrobiaceae</taxon>
        <taxon>Acidithrix</taxon>
    </lineage>
</organism>
<accession>A0A0D8HIK4</accession>
<sequence length="96" mass="10563">MPARSHETWTIATEIASQWGFYLADGTGLALYLHHRQSTDLDFFAHSDFEPQEILDAPKAHNLPIAVLNLSPGTLNVLCGSVVVQFLSVEGQKQLS</sequence>
<proteinExistence type="predicted"/>
<gene>
    <name evidence="1" type="ORF">AXFE_15070</name>
</gene>
<dbReference type="AlphaFoldDB" id="A0A0D8HIK4"/>
<comment type="caution">
    <text evidence="1">The sequence shown here is derived from an EMBL/GenBank/DDBJ whole genome shotgun (WGS) entry which is preliminary data.</text>
</comment>
<dbReference type="STRING" id="1280514.AXFE_15070"/>
<dbReference type="RefSeq" id="WP_052605243.1">
    <property type="nucleotide sequence ID" value="NZ_JXYS01000034.1"/>
</dbReference>
<keyword evidence="2" id="KW-1185">Reference proteome</keyword>
<dbReference type="EMBL" id="JXYS01000034">
    <property type="protein sequence ID" value="KJF17607.1"/>
    <property type="molecule type" value="Genomic_DNA"/>
</dbReference>
<dbReference type="Proteomes" id="UP000032360">
    <property type="component" value="Unassembled WGS sequence"/>
</dbReference>
<protein>
    <submittedName>
        <fullName evidence="1">Uncharacterized protein</fullName>
    </submittedName>
</protein>